<protein>
    <submittedName>
        <fullName evidence="1">YnbE family lipoprotein</fullName>
    </submittedName>
</protein>
<dbReference type="RefSeq" id="WP_248948005.1">
    <property type="nucleotide sequence ID" value="NZ_JAKILB010000001.1"/>
</dbReference>
<dbReference type="InterPro" id="IPR025985">
    <property type="entry name" value="YnbE"/>
</dbReference>
<dbReference type="Proteomes" id="UP001139293">
    <property type="component" value="Unassembled WGS sequence"/>
</dbReference>
<dbReference type="EMBL" id="JAKILB010000001">
    <property type="protein sequence ID" value="MCL1137073.1"/>
    <property type="molecule type" value="Genomic_DNA"/>
</dbReference>
<evidence type="ECO:0000313" key="2">
    <source>
        <dbReference type="Proteomes" id="UP001139293"/>
    </source>
</evidence>
<name>A0A9X2CBS0_9GAMM</name>
<gene>
    <name evidence="1" type="ORF">L2740_00585</name>
</gene>
<dbReference type="AlphaFoldDB" id="A0A9X2CBS0"/>
<accession>A0A9X2CBS0</accession>
<sequence length="82" mass="9203">MSTLHDPKNQKQITHQSSNIKSARVLLSVVIATYALVACSPTVKIEPPDKPIVINLNVKIEHEIKIKVDKELDQLLSDDELF</sequence>
<comment type="caution">
    <text evidence="1">The sequence shown here is derived from an EMBL/GenBank/DDBJ whole genome shotgun (WGS) entry which is preliminary data.</text>
</comment>
<keyword evidence="1" id="KW-0449">Lipoprotein</keyword>
<evidence type="ECO:0000313" key="1">
    <source>
        <dbReference type="EMBL" id="MCL1137073.1"/>
    </source>
</evidence>
<proteinExistence type="predicted"/>
<keyword evidence="2" id="KW-1185">Reference proteome</keyword>
<organism evidence="1 2">
    <name type="scientific">Shewanella pneumatophori</name>
    <dbReference type="NCBI Taxonomy" id="314092"/>
    <lineage>
        <taxon>Bacteria</taxon>
        <taxon>Pseudomonadati</taxon>
        <taxon>Pseudomonadota</taxon>
        <taxon>Gammaproteobacteria</taxon>
        <taxon>Alteromonadales</taxon>
        <taxon>Shewanellaceae</taxon>
        <taxon>Shewanella</taxon>
    </lineage>
</organism>
<reference evidence="1" key="1">
    <citation type="submission" date="2022-01" db="EMBL/GenBank/DDBJ databases">
        <title>Whole genome-based taxonomy of the Shewanellaceae.</title>
        <authorList>
            <person name="Martin-Rodriguez A.J."/>
        </authorList>
    </citation>
    <scope>NUCLEOTIDE SEQUENCE</scope>
    <source>
        <strain evidence="1">KCTC 23973</strain>
    </source>
</reference>
<dbReference type="Pfam" id="PF13617">
    <property type="entry name" value="Lipoprotein_19"/>
    <property type="match status" value="1"/>
</dbReference>